<gene>
    <name evidence="1" type="ORF">J2W83_005078</name>
</gene>
<dbReference type="Proteomes" id="UP001259587">
    <property type="component" value="Unassembled WGS sequence"/>
</dbReference>
<reference evidence="1" key="1">
    <citation type="submission" date="2023-07" db="EMBL/GenBank/DDBJ databases">
        <title>Sorghum-associated microbial communities from plants grown in Nebraska, USA.</title>
        <authorList>
            <person name="Schachtman D."/>
        </authorList>
    </citation>
    <scope>NUCLEOTIDE SEQUENCE</scope>
    <source>
        <strain evidence="1">BE56</strain>
    </source>
</reference>
<name>A0ACC6KAI2_9PSED</name>
<comment type="caution">
    <text evidence="1">The sequence shown here is derived from an EMBL/GenBank/DDBJ whole genome shotgun (WGS) entry which is preliminary data.</text>
</comment>
<organism evidence="1 2">
    <name type="scientific">Pseudomonas hunanensis</name>
    <dbReference type="NCBI Taxonomy" id="1247546"/>
    <lineage>
        <taxon>Bacteria</taxon>
        <taxon>Pseudomonadati</taxon>
        <taxon>Pseudomonadota</taxon>
        <taxon>Gammaproteobacteria</taxon>
        <taxon>Pseudomonadales</taxon>
        <taxon>Pseudomonadaceae</taxon>
        <taxon>Pseudomonas</taxon>
    </lineage>
</organism>
<proteinExistence type="predicted"/>
<evidence type="ECO:0000313" key="1">
    <source>
        <dbReference type="EMBL" id="MDR6715434.1"/>
    </source>
</evidence>
<sequence length="1342" mass="145850">MASSEVRSVCPYCGVGCGIVMAVQDGQVKKIAGDKQHPANFGRLCTKGLTAHQPLTAAGRMANAYVRGQRAQEPVRSSLDSAIEQTATRLRAIIDAHGPDAVALYVSGQMSLEAQYLANKLAKGFIRTRHIESNSRLCMASAGSGYKLSLGADGPPGSYQDFEHADVFLVIGANMADCHPILFLRLLDRVKAGAKLIVVDPRRSATADKADLFLQLRPGSDLALLNGLLYLLHQQGQTDAAFIARHTEGWSDLPAFLEDYRPERVAALTGLSEADIHQAAALIGTARNWMSCWTMGLNQSVHGTWHSNALCNLHLATGAICRAGSGPFSLTGQPNAMGGREMGYMGPGLPGQRSALVDADRAFVEAQWQLPAGSLRAEGGEGTVALFEQLRSGEVKACWIICSNPVASVANRQQVIDGLRQAQLVISQDAFLDTETNRYADILLPAALWAEGEGVMINSERNLTLMPRAVEAPGESQEDWRLIARIACAMGYAEAFDYADAEAVYDEIRCFHNPATGYDLRGISYAELRRQPRQWPCAPGREDDRSPLRYINDGSSQTRLLDADGTPPALAFPTPSGKARFFARPWLPAPELPDDDYPWVLNTGRVQHQWHTLTKTGKVASLNKLEPGPFVEINPDDARRLGIADKDQVAIRSRRGQAVLPARISDRVLAGGCFAPFHWNDLYGAQLAINALTCDAVDPISLQPAFKHCAVALERVGGERIEALDLTTVTPAEPSSMPIAALSRLLGLDHLPAPALAEDERHYLQGFVLGLGQARADGVPSLPANAPLSASRRLFVDGLLAGLFAQPATAPERVAEAPRHRVLWASQTGNGEALADKCAQRLREAGLAVELSCMEAISPSQLQGAASVVLIASTFGDGEAPDSGAAFWQALHAEQASQCAELPYAVLALGDSSYGEFCGFGRKLDERLAELGGRRLLARVDCEPDFDEAFSAWLEALLPELGTAVQPPIVAEPAPVATYSKAQPWQATLLENNLLNAPGASKETRQLVFDLSGSNFSYQAGDALGVWPRNCPELVEEVLALIGIDGQAQVELKGQPSMALATALEQHLEIARVTPGQLQVFSDTAEDLRRLLQPEHKAELSDWLWGRQLADVLREFPQQLPLATWLDLLKPLQPRLYSISSSPVAHPGQVHLTVSTVRHGQRKGVCSAFLADRAAALKVAIFPQVSKHFRLPQDPHVPIIMIGPGTGIAPFRAFLEEREVQRASGPNWLFFGEQHYACDFYYREQLLAWQASGHLRLDTAFSRDQAQKIYVQQRLLEQGADVWRWLQNGAHLYICGDAQRMAKDVDAALRQLVAEQGGMSTAAADAYVDGLSRDKRYLRDVY</sequence>
<accession>A0ACC6KAI2</accession>
<keyword evidence="2" id="KW-1185">Reference proteome</keyword>
<protein>
    <submittedName>
        <fullName evidence="1">NADPH-dependent sulfite reductase flavoprotein alpha-component</fullName>
    </submittedName>
</protein>
<evidence type="ECO:0000313" key="2">
    <source>
        <dbReference type="Proteomes" id="UP001259587"/>
    </source>
</evidence>
<dbReference type="EMBL" id="JAVDTH010000052">
    <property type="protein sequence ID" value="MDR6715434.1"/>
    <property type="molecule type" value="Genomic_DNA"/>
</dbReference>